<evidence type="ECO:0000256" key="4">
    <source>
        <dbReference type="ARBA" id="ARBA00022833"/>
    </source>
</evidence>
<feature type="region of interest" description="Disordered" evidence="5">
    <location>
        <begin position="302"/>
        <end position="327"/>
    </location>
</feature>
<dbReference type="GO" id="GO:0005886">
    <property type="term" value="C:plasma membrane"/>
    <property type="evidence" value="ECO:0007669"/>
    <property type="project" value="TreeGrafter"/>
</dbReference>
<sequence length="759" mass="79681">MSFPCQKCRKDISLGSLAELPCNCLVCVPCSRGAVVDHLQRLATDVAPSPQPSAVKRLRVQLEPGDEVYYRKPDGSYVKATVEIVDISVQPPQYGIQLANTDNLRFTEEDRLFTELPAPTPPPRQPPSHLPTARCPCCSSHLALQHLRALAPEAVAAWEAERTASWLRVHDVIACPHPRCGALIQRVPAAGNAGADPRSPLSPLHAHMREQQSPPRLQRQQRQRQQQQQDKPKQQLSDAEAHRELHRFRCGACGKDFCDACGAAPYHNGLTCGQARAPDCLLCRGKVEEERLAQLLPVAAAKEAREHQGRPAGSQHGAAAGAGPGQAKRAEKEVAAAVVQRASKSELLSALKGLGLDISWCLERRDLEQAFLHWGCLTCGAPDCAAKRRAMCARPLPCGHWCCGLRGEGDNMGAAGAECRHPRCVECGADPAVPSPSSAAAAGGSAAALPMVSDCCFCWEPLSTAPCIEMKCGVRHVCHLHCAQARLAAGYPGPHISFAHLSCPLCRDGGGGGGAGAQAGGGSGASSSSGVVQASLAPVHLSHPALSACLAPHLQLREALVAAVRERLRMDPLLRAAPELQPGGRYDGRPVDFGVERLLFYKCSKCSKPYYGGQRACGAAAAGEAAQQQQAAAGGAAAGGAAGGGGGDAGAAAGGGGAADQQLVCGDCCAVAAGTSCGQHGTSYIEWKCKYCCSLASWFCFGTTHFCDPCHRDYCARKLLGFKPTPGSACVDPNCAFKHVPHPPPGQEACLGCGMCRNR</sequence>
<feature type="domain" description="IBR" evidence="6">
    <location>
        <begin position="156"/>
        <end position="272"/>
    </location>
</feature>
<keyword evidence="4" id="KW-0862">Zinc</keyword>
<evidence type="ECO:0000313" key="8">
    <source>
        <dbReference type="Proteomes" id="UP001054857"/>
    </source>
</evidence>
<protein>
    <recommendedName>
        <fullName evidence="6">IBR domain-containing protein</fullName>
    </recommendedName>
</protein>
<dbReference type="PANTHER" id="PTHR45943:SF2">
    <property type="entry name" value="RING-TYPE DOMAIN-CONTAINING PROTEIN"/>
    <property type="match status" value="1"/>
</dbReference>
<comment type="caution">
    <text evidence="7">The sequence shown here is derived from an EMBL/GenBank/DDBJ whole genome shotgun (WGS) entry which is preliminary data.</text>
</comment>
<reference evidence="7 8" key="1">
    <citation type="journal article" date="2021" name="Sci. Rep.">
        <title>Genome sequencing of the multicellular alga Astrephomene provides insights into convergent evolution of germ-soma differentiation.</title>
        <authorList>
            <person name="Yamashita S."/>
            <person name="Yamamoto K."/>
            <person name="Matsuzaki R."/>
            <person name="Suzuki S."/>
            <person name="Yamaguchi H."/>
            <person name="Hirooka S."/>
            <person name="Minakuchi Y."/>
            <person name="Miyagishima S."/>
            <person name="Kawachi M."/>
            <person name="Toyoda A."/>
            <person name="Nozaki H."/>
        </authorList>
    </citation>
    <scope>NUCLEOTIDE SEQUENCE [LARGE SCALE GENOMIC DNA]</scope>
    <source>
        <strain evidence="7 8">NIES-4017</strain>
    </source>
</reference>
<keyword evidence="2" id="KW-0863">Zinc-finger</keyword>
<dbReference type="GO" id="GO:0008270">
    <property type="term" value="F:zinc ion binding"/>
    <property type="evidence" value="ECO:0007669"/>
    <property type="project" value="UniProtKB-KW"/>
</dbReference>
<proteinExistence type="predicted"/>
<keyword evidence="3" id="KW-0833">Ubl conjugation pathway</keyword>
<organism evidence="7 8">
    <name type="scientific">Astrephomene gubernaculifera</name>
    <dbReference type="NCBI Taxonomy" id="47775"/>
    <lineage>
        <taxon>Eukaryota</taxon>
        <taxon>Viridiplantae</taxon>
        <taxon>Chlorophyta</taxon>
        <taxon>core chlorophytes</taxon>
        <taxon>Chlorophyceae</taxon>
        <taxon>CS clade</taxon>
        <taxon>Chlamydomonadales</taxon>
        <taxon>Astrephomenaceae</taxon>
        <taxon>Astrephomene</taxon>
    </lineage>
</organism>
<evidence type="ECO:0000256" key="2">
    <source>
        <dbReference type="ARBA" id="ARBA00022771"/>
    </source>
</evidence>
<keyword evidence="8" id="KW-1185">Reference proteome</keyword>
<dbReference type="InterPro" id="IPR002867">
    <property type="entry name" value="IBR_dom"/>
</dbReference>
<accession>A0AAD3E0U5</accession>
<gene>
    <name evidence="7" type="ORF">Agub_g12352</name>
</gene>
<evidence type="ECO:0000256" key="3">
    <source>
        <dbReference type="ARBA" id="ARBA00022786"/>
    </source>
</evidence>
<dbReference type="GO" id="GO:0005634">
    <property type="term" value="C:nucleus"/>
    <property type="evidence" value="ECO:0007669"/>
    <property type="project" value="TreeGrafter"/>
</dbReference>
<evidence type="ECO:0000313" key="7">
    <source>
        <dbReference type="EMBL" id="GFR50183.1"/>
    </source>
</evidence>
<feature type="region of interest" description="Disordered" evidence="5">
    <location>
        <begin position="191"/>
        <end position="240"/>
    </location>
</feature>
<dbReference type="Proteomes" id="UP001054857">
    <property type="component" value="Unassembled WGS sequence"/>
</dbReference>
<evidence type="ECO:0000256" key="1">
    <source>
        <dbReference type="ARBA" id="ARBA00022723"/>
    </source>
</evidence>
<name>A0AAD3E0U5_9CHLO</name>
<dbReference type="SMART" id="SM00647">
    <property type="entry name" value="IBR"/>
    <property type="match status" value="1"/>
</dbReference>
<feature type="compositionally biased region" description="Low complexity" evidence="5">
    <location>
        <begin position="311"/>
        <end position="327"/>
    </location>
</feature>
<evidence type="ECO:0000256" key="5">
    <source>
        <dbReference type="SAM" id="MobiDB-lite"/>
    </source>
</evidence>
<dbReference type="AlphaFoldDB" id="A0AAD3E0U5"/>
<evidence type="ECO:0000259" key="6">
    <source>
        <dbReference type="SMART" id="SM00647"/>
    </source>
</evidence>
<feature type="compositionally biased region" description="Low complexity" evidence="5">
    <location>
        <begin position="211"/>
        <end position="238"/>
    </location>
</feature>
<dbReference type="EMBL" id="BMAR01000035">
    <property type="protein sequence ID" value="GFR50183.1"/>
    <property type="molecule type" value="Genomic_DNA"/>
</dbReference>
<keyword evidence="1" id="KW-0479">Metal-binding</keyword>
<dbReference type="GO" id="GO:0061630">
    <property type="term" value="F:ubiquitin protein ligase activity"/>
    <property type="evidence" value="ECO:0007669"/>
    <property type="project" value="TreeGrafter"/>
</dbReference>
<dbReference type="PANTHER" id="PTHR45943">
    <property type="entry name" value="E3 UBIQUITIN-PROTEIN LIGASE MYCBP2"/>
    <property type="match status" value="1"/>
</dbReference>